<evidence type="ECO:0000256" key="8">
    <source>
        <dbReference type="PIRSR" id="PIRSR000114-2"/>
    </source>
</evidence>
<dbReference type="PANTHER" id="PTHR11728">
    <property type="entry name" value="GLYCEROL-3-PHOSPHATE DEHYDROGENASE"/>
    <property type="match status" value="1"/>
</dbReference>
<keyword evidence="2" id="KW-0444">Lipid biosynthesis</keyword>
<organism evidence="14 15">
    <name type="scientific">Candidatus Pullibacteroides excrementavium</name>
    <dbReference type="NCBI Taxonomy" id="2840905"/>
    <lineage>
        <taxon>Bacteria</taxon>
        <taxon>Pseudomonadati</taxon>
        <taxon>Bacteroidota</taxon>
        <taxon>Bacteroidia</taxon>
        <taxon>Bacteroidales</taxon>
        <taxon>Candidatus Pullibacteroides</taxon>
    </lineage>
</organism>
<proteinExistence type="inferred from homology"/>
<keyword evidence="9 10" id="KW-0520">NAD</keyword>
<accession>A0A9D9DTQ3</accession>
<evidence type="ECO:0000313" key="15">
    <source>
        <dbReference type="Proteomes" id="UP000823612"/>
    </source>
</evidence>
<comment type="caution">
    <text evidence="14">The sequence shown here is derived from an EMBL/GenBank/DDBJ whole genome shotgun (WGS) entry which is preliminary data.</text>
</comment>
<gene>
    <name evidence="14" type="ORF">IAB08_05830</name>
</gene>
<feature type="domain" description="Glycerol-3-phosphate dehydrogenase NAD-dependent N-terminal" evidence="12">
    <location>
        <begin position="2"/>
        <end position="160"/>
    </location>
</feature>
<dbReference type="GO" id="GO:0047952">
    <property type="term" value="F:glycerol-3-phosphate dehydrogenase [NAD(P)+] activity"/>
    <property type="evidence" value="ECO:0007669"/>
    <property type="project" value="UniProtKB-EC"/>
</dbReference>
<dbReference type="PIRSF" id="PIRSF000114">
    <property type="entry name" value="Glycerol-3-P_dh"/>
    <property type="match status" value="1"/>
</dbReference>
<evidence type="ECO:0000256" key="2">
    <source>
        <dbReference type="ARBA" id="ARBA00022516"/>
    </source>
</evidence>
<dbReference type="GO" id="GO:0005975">
    <property type="term" value="P:carbohydrate metabolic process"/>
    <property type="evidence" value="ECO:0007669"/>
    <property type="project" value="InterPro"/>
</dbReference>
<reference evidence="14" key="1">
    <citation type="submission" date="2020-10" db="EMBL/GenBank/DDBJ databases">
        <authorList>
            <person name="Gilroy R."/>
        </authorList>
    </citation>
    <scope>NUCLEOTIDE SEQUENCE</scope>
    <source>
        <strain evidence="14">2889</strain>
    </source>
</reference>
<dbReference type="EMBL" id="JADIMZ010000088">
    <property type="protein sequence ID" value="MBO8432795.1"/>
    <property type="molecule type" value="Genomic_DNA"/>
</dbReference>
<evidence type="ECO:0000259" key="13">
    <source>
        <dbReference type="Pfam" id="PF07479"/>
    </source>
</evidence>
<dbReference type="Pfam" id="PF07479">
    <property type="entry name" value="NAD_Gly3P_dh_C"/>
    <property type="match status" value="1"/>
</dbReference>
<dbReference type="InterPro" id="IPR011128">
    <property type="entry name" value="G3P_DH_NAD-dep_N"/>
</dbReference>
<dbReference type="GO" id="GO:0008654">
    <property type="term" value="P:phospholipid biosynthetic process"/>
    <property type="evidence" value="ECO:0007669"/>
    <property type="project" value="UniProtKB-KW"/>
</dbReference>
<dbReference type="GO" id="GO:0046168">
    <property type="term" value="P:glycerol-3-phosphate catabolic process"/>
    <property type="evidence" value="ECO:0007669"/>
    <property type="project" value="InterPro"/>
</dbReference>
<evidence type="ECO:0000256" key="1">
    <source>
        <dbReference type="ARBA" id="ARBA00011009"/>
    </source>
</evidence>
<sequence length="328" mass="36204">KNVAVIGGGSWATAIAKILLSNQEELHWWVREPEILEGLQREGINPMYLSGVEFPVGRLHVSNDIRQVVDAADTLVMVVPAVYLPGALQSLETGALQGKRICSAIKGIIPGHDQVVCEYLRDAFEVPEENLAAISGPSHAEEIALNRLTYLTAASRNPELAEHIARLFSCEYVRTRCSDDVYGIEYAAVMKNVYALAVGIAKGLGYGDNFVSVLVSNALEEMRVFLEKVHDIKRNLNSASYLGDLLVTSYSQFSRNRTFGNMIGQGYSVKSAILEMKMVAEGYYASGSVHAIKQNFQVAMPIFEAVHAVLYESRSPRRVFRQLEALFS</sequence>
<evidence type="ECO:0000313" key="14">
    <source>
        <dbReference type="EMBL" id="MBO8432795.1"/>
    </source>
</evidence>
<dbReference type="InterPro" id="IPR036291">
    <property type="entry name" value="NAD(P)-bd_dom_sf"/>
</dbReference>
<dbReference type="Gene3D" id="1.10.1040.10">
    <property type="entry name" value="N-(1-d-carboxylethyl)-l-norvaline Dehydrogenase, domain 2"/>
    <property type="match status" value="1"/>
</dbReference>
<comment type="catalytic activity">
    <reaction evidence="11">
        <text>sn-glycerol 3-phosphate + NADP(+) = dihydroxyacetone phosphate + NADPH + H(+)</text>
        <dbReference type="Rhea" id="RHEA:11096"/>
        <dbReference type="ChEBI" id="CHEBI:15378"/>
        <dbReference type="ChEBI" id="CHEBI:57597"/>
        <dbReference type="ChEBI" id="CHEBI:57642"/>
        <dbReference type="ChEBI" id="CHEBI:57783"/>
        <dbReference type="ChEBI" id="CHEBI:58349"/>
        <dbReference type="EC" id="1.1.1.94"/>
    </reaction>
</comment>
<feature type="non-terminal residue" evidence="14">
    <location>
        <position position="1"/>
    </location>
</feature>
<dbReference type="InterPro" id="IPR013328">
    <property type="entry name" value="6PGD_dom2"/>
</dbReference>
<evidence type="ECO:0000256" key="10">
    <source>
        <dbReference type="RuleBase" id="RU000437"/>
    </source>
</evidence>
<dbReference type="NCBIfam" id="NF000942">
    <property type="entry name" value="PRK00094.1-4"/>
    <property type="match status" value="1"/>
</dbReference>
<dbReference type="AlphaFoldDB" id="A0A9D9DTQ3"/>
<evidence type="ECO:0000256" key="3">
    <source>
        <dbReference type="ARBA" id="ARBA00023002"/>
    </source>
</evidence>
<evidence type="ECO:0000256" key="4">
    <source>
        <dbReference type="ARBA" id="ARBA00023098"/>
    </source>
</evidence>
<feature type="domain" description="Glycerol-3-phosphate dehydrogenase NAD-dependent C-terminal" evidence="13">
    <location>
        <begin position="180"/>
        <end position="319"/>
    </location>
</feature>
<dbReference type="InterPro" id="IPR006109">
    <property type="entry name" value="G3P_DH_NAD-dep_C"/>
</dbReference>
<feature type="binding site" evidence="8">
    <location>
        <begin position="255"/>
        <end position="256"/>
    </location>
    <ligand>
        <name>substrate</name>
    </ligand>
</feature>
<feature type="binding site" evidence="8">
    <location>
        <position position="106"/>
    </location>
    <ligand>
        <name>substrate</name>
    </ligand>
</feature>
<dbReference type="Pfam" id="PF01210">
    <property type="entry name" value="NAD_Gly3P_dh_N"/>
    <property type="match status" value="1"/>
</dbReference>
<evidence type="ECO:0000256" key="7">
    <source>
        <dbReference type="PIRSR" id="PIRSR000114-1"/>
    </source>
</evidence>
<protein>
    <recommendedName>
        <fullName evidence="11">Glycerol-3-phosphate dehydrogenase</fullName>
        <ecNumber evidence="11">1.1.1.94</ecNumber>
    </recommendedName>
</protein>
<dbReference type="InterPro" id="IPR008927">
    <property type="entry name" value="6-PGluconate_DH-like_C_sf"/>
</dbReference>
<feature type="binding site" evidence="9">
    <location>
        <position position="140"/>
    </location>
    <ligand>
        <name>NAD(+)</name>
        <dbReference type="ChEBI" id="CHEBI:57540"/>
    </ligand>
</feature>
<keyword evidence="4" id="KW-0443">Lipid metabolism</keyword>
<dbReference type="SUPFAM" id="SSF51735">
    <property type="entry name" value="NAD(P)-binding Rossmann-fold domains"/>
    <property type="match status" value="1"/>
</dbReference>
<feature type="active site" description="Proton acceptor" evidence="7">
    <location>
        <position position="191"/>
    </location>
</feature>
<dbReference type="Gene3D" id="3.40.50.720">
    <property type="entry name" value="NAD(P)-binding Rossmann-like Domain"/>
    <property type="match status" value="1"/>
</dbReference>
<dbReference type="EC" id="1.1.1.94" evidence="11"/>
<dbReference type="PANTHER" id="PTHR11728:SF1">
    <property type="entry name" value="GLYCEROL-3-PHOSPHATE DEHYDROGENASE [NAD(+)] 2, CHLOROPLASTIC"/>
    <property type="match status" value="1"/>
</dbReference>
<dbReference type="PROSITE" id="PS00957">
    <property type="entry name" value="NAD_G3PDH"/>
    <property type="match status" value="1"/>
</dbReference>
<feature type="binding site" evidence="9">
    <location>
        <position position="255"/>
    </location>
    <ligand>
        <name>NAD(+)</name>
        <dbReference type="ChEBI" id="CHEBI:57540"/>
    </ligand>
</feature>
<evidence type="ECO:0000256" key="6">
    <source>
        <dbReference type="ARBA" id="ARBA00023264"/>
    </source>
</evidence>
<evidence type="ECO:0000256" key="9">
    <source>
        <dbReference type="PIRSR" id="PIRSR000114-3"/>
    </source>
</evidence>
<dbReference type="Proteomes" id="UP000823612">
    <property type="component" value="Unassembled WGS sequence"/>
</dbReference>
<keyword evidence="5" id="KW-0594">Phospholipid biosynthesis</keyword>
<name>A0A9D9DTQ3_9BACT</name>
<dbReference type="PRINTS" id="PR00077">
    <property type="entry name" value="GPDHDRGNASE"/>
</dbReference>
<keyword evidence="3 10" id="KW-0560">Oxidoreductase</keyword>
<dbReference type="NCBIfam" id="NF000940">
    <property type="entry name" value="PRK00094.1-2"/>
    <property type="match status" value="1"/>
</dbReference>
<evidence type="ECO:0000259" key="12">
    <source>
        <dbReference type="Pfam" id="PF01210"/>
    </source>
</evidence>
<reference evidence="14" key="2">
    <citation type="journal article" date="2021" name="PeerJ">
        <title>Extensive microbial diversity within the chicken gut microbiome revealed by metagenomics and culture.</title>
        <authorList>
            <person name="Gilroy R."/>
            <person name="Ravi A."/>
            <person name="Getino M."/>
            <person name="Pursley I."/>
            <person name="Horton D.L."/>
            <person name="Alikhan N.F."/>
            <person name="Baker D."/>
            <person name="Gharbi K."/>
            <person name="Hall N."/>
            <person name="Watson M."/>
            <person name="Adriaenssens E.M."/>
            <person name="Foster-Nyarko E."/>
            <person name="Jarju S."/>
            <person name="Secka A."/>
            <person name="Antonio M."/>
            <person name="Oren A."/>
            <person name="Chaudhuri R.R."/>
            <person name="La Ragione R."/>
            <person name="Hildebrand F."/>
            <person name="Pallen M.J."/>
        </authorList>
    </citation>
    <scope>NUCLEOTIDE SEQUENCE</scope>
    <source>
        <strain evidence="14">2889</strain>
    </source>
</reference>
<dbReference type="HAMAP" id="MF_00394">
    <property type="entry name" value="NAD_Glyc3P_dehydrog"/>
    <property type="match status" value="1"/>
</dbReference>
<evidence type="ECO:0000256" key="5">
    <source>
        <dbReference type="ARBA" id="ARBA00023209"/>
    </source>
</evidence>
<dbReference type="GO" id="GO:0051287">
    <property type="term" value="F:NAD binding"/>
    <property type="evidence" value="ECO:0007669"/>
    <property type="project" value="InterPro"/>
</dbReference>
<dbReference type="InterPro" id="IPR006168">
    <property type="entry name" value="G3P_DH_NAD-dep"/>
</dbReference>
<dbReference type="SUPFAM" id="SSF48179">
    <property type="entry name" value="6-phosphogluconate dehydrogenase C-terminal domain-like"/>
    <property type="match status" value="1"/>
</dbReference>
<evidence type="ECO:0000256" key="11">
    <source>
        <dbReference type="RuleBase" id="RU000439"/>
    </source>
</evidence>
<dbReference type="GO" id="GO:0005829">
    <property type="term" value="C:cytosol"/>
    <property type="evidence" value="ECO:0007669"/>
    <property type="project" value="TreeGrafter"/>
</dbReference>
<keyword evidence="6" id="KW-1208">Phospholipid metabolism</keyword>
<comment type="similarity">
    <text evidence="1 10">Belongs to the NAD-dependent glycerol-3-phosphate dehydrogenase family.</text>
</comment>